<dbReference type="AlphaFoldDB" id="A0A8D0ACN3"/>
<dbReference type="Pfam" id="PF00566">
    <property type="entry name" value="RabGAP-TBC"/>
    <property type="match status" value="1"/>
</dbReference>
<evidence type="ECO:0000256" key="8">
    <source>
        <dbReference type="SAM" id="MobiDB-lite"/>
    </source>
</evidence>
<evidence type="ECO:0000256" key="7">
    <source>
        <dbReference type="SAM" id="Coils"/>
    </source>
</evidence>
<keyword evidence="7" id="KW-0175">Coiled coil</keyword>
<evidence type="ECO:0000256" key="3">
    <source>
        <dbReference type="ARBA" id="ARBA00022553"/>
    </source>
</evidence>
<dbReference type="Gene3D" id="1.10.8.270">
    <property type="entry name" value="putative rabgap domain of human tbc1 domain family member 14 like domains"/>
    <property type="match status" value="1"/>
</dbReference>
<dbReference type="InterPro" id="IPR050302">
    <property type="entry name" value="Rab_GAP_TBC_domain"/>
</dbReference>
<comment type="subcellular location">
    <subcellularLocation>
        <location evidence="1">Nucleus</location>
    </subcellularLocation>
</comment>
<dbReference type="InterPro" id="IPR000195">
    <property type="entry name" value="Rab-GAP-TBC_dom"/>
</dbReference>
<evidence type="ECO:0000256" key="1">
    <source>
        <dbReference type="ARBA" id="ARBA00004123"/>
    </source>
</evidence>
<evidence type="ECO:0000259" key="9">
    <source>
        <dbReference type="PROSITE" id="PS50086"/>
    </source>
</evidence>
<feature type="domain" description="Rab-GAP TBC" evidence="9">
    <location>
        <begin position="454"/>
        <end position="648"/>
    </location>
</feature>
<dbReference type="PROSITE" id="PS50086">
    <property type="entry name" value="TBC_RABGAP"/>
    <property type="match status" value="1"/>
</dbReference>
<reference evidence="10" key="2">
    <citation type="submission" date="2025-09" db="UniProtKB">
        <authorList>
            <consortium name="Ensembl"/>
        </authorList>
    </citation>
    <scope>IDENTIFICATION</scope>
</reference>
<evidence type="ECO:0000256" key="5">
    <source>
        <dbReference type="ARBA" id="ARBA00055418"/>
    </source>
</evidence>
<evidence type="ECO:0000256" key="4">
    <source>
        <dbReference type="ARBA" id="ARBA00023242"/>
    </source>
</evidence>
<feature type="coiled-coil region" evidence="7">
    <location>
        <begin position="728"/>
        <end position="804"/>
    </location>
</feature>
<dbReference type="SMART" id="SM00164">
    <property type="entry name" value="TBC"/>
    <property type="match status" value="1"/>
</dbReference>
<dbReference type="Gene3D" id="1.10.10.2750">
    <property type="match status" value="1"/>
</dbReference>
<keyword evidence="2" id="KW-0343">GTPase activation</keyword>
<dbReference type="PANTHER" id="PTHR47219">
    <property type="entry name" value="RAB GTPASE-ACTIVATING PROTEIN 1-LIKE"/>
    <property type="match status" value="1"/>
</dbReference>
<dbReference type="Proteomes" id="UP000694568">
    <property type="component" value="Unplaced"/>
</dbReference>
<feature type="region of interest" description="Disordered" evidence="8">
    <location>
        <begin position="79"/>
        <end position="99"/>
    </location>
</feature>
<gene>
    <name evidence="10" type="primary">tbc1d1</name>
</gene>
<dbReference type="SUPFAM" id="SSF50729">
    <property type="entry name" value="PH domain-like"/>
    <property type="match status" value="1"/>
</dbReference>
<dbReference type="Pfam" id="PF11830">
    <property type="entry name" value="DUF3350"/>
    <property type="match status" value="1"/>
</dbReference>
<evidence type="ECO:0000256" key="2">
    <source>
        <dbReference type="ARBA" id="ARBA00022468"/>
    </source>
</evidence>
<dbReference type="InterPro" id="IPR021785">
    <property type="entry name" value="DUF3350"/>
</dbReference>
<dbReference type="GeneTree" id="ENSGT00940000157949"/>
<protein>
    <recommendedName>
        <fullName evidence="6">TBC1 domain family member 1</fullName>
    </recommendedName>
</protein>
<dbReference type="GO" id="GO:0005634">
    <property type="term" value="C:nucleus"/>
    <property type="evidence" value="ECO:0007669"/>
    <property type="project" value="UniProtKB-SubCell"/>
</dbReference>
<evidence type="ECO:0000313" key="11">
    <source>
        <dbReference type="Proteomes" id="UP000694568"/>
    </source>
</evidence>
<feature type="region of interest" description="Disordered" evidence="8">
    <location>
        <begin position="119"/>
        <end position="141"/>
    </location>
</feature>
<dbReference type="FunFam" id="1.10.8.270:FF:000001">
    <property type="entry name" value="TBC1 domain family member 1"/>
    <property type="match status" value="1"/>
</dbReference>
<keyword evidence="11" id="KW-1185">Reference proteome</keyword>
<dbReference type="Gene3D" id="1.10.472.80">
    <property type="entry name" value="Ypt/Rab-GAP domain of gyp1p, domain 3"/>
    <property type="match status" value="1"/>
</dbReference>
<dbReference type="GO" id="GO:0005096">
    <property type="term" value="F:GTPase activator activity"/>
    <property type="evidence" value="ECO:0007669"/>
    <property type="project" value="UniProtKB-KW"/>
</dbReference>
<evidence type="ECO:0000256" key="6">
    <source>
        <dbReference type="ARBA" id="ARBA00072011"/>
    </source>
</evidence>
<name>A0A8D0ACN3_SANLU</name>
<dbReference type="FunFam" id="1.10.472.80:FF:000003">
    <property type="entry name" value="Putative TBC1 domain family member 1"/>
    <property type="match status" value="1"/>
</dbReference>
<dbReference type="InterPro" id="IPR035969">
    <property type="entry name" value="Rab-GAP_TBC_sf"/>
</dbReference>
<feature type="coiled-coil region" evidence="7">
    <location>
        <begin position="384"/>
        <end position="411"/>
    </location>
</feature>
<reference evidence="10" key="1">
    <citation type="submission" date="2025-08" db="UniProtKB">
        <authorList>
            <consortium name="Ensembl"/>
        </authorList>
    </citation>
    <scope>IDENTIFICATION</scope>
</reference>
<proteinExistence type="predicted"/>
<comment type="function">
    <text evidence="5">May act as a GTPase-activating protein for Rab family protein(s). May play a role in the cell cycle and differentiation of various tissues. Involved in the trafficking and translocation of GLUT4-containing vesicles and insulin-stimulated glucose uptake into cells.</text>
</comment>
<dbReference type="Ensembl" id="ENSSLUT00000053548.1">
    <property type="protein sequence ID" value="ENSSLUP00000052012.1"/>
    <property type="gene ID" value="ENSSLUG00000022324.1"/>
</dbReference>
<dbReference type="FunFam" id="1.10.10.2750:FF:000001">
    <property type="entry name" value="TBC1 domain family member 1 isoform X2"/>
    <property type="match status" value="1"/>
</dbReference>
<organism evidence="10 11">
    <name type="scientific">Sander lucioperca</name>
    <name type="common">Pike-perch</name>
    <name type="synonym">Perca lucioperca</name>
    <dbReference type="NCBI Taxonomy" id="283035"/>
    <lineage>
        <taxon>Eukaryota</taxon>
        <taxon>Metazoa</taxon>
        <taxon>Chordata</taxon>
        <taxon>Craniata</taxon>
        <taxon>Vertebrata</taxon>
        <taxon>Euteleostomi</taxon>
        <taxon>Actinopterygii</taxon>
        <taxon>Neopterygii</taxon>
        <taxon>Teleostei</taxon>
        <taxon>Neoteleostei</taxon>
        <taxon>Acanthomorphata</taxon>
        <taxon>Eupercaria</taxon>
        <taxon>Perciformes</taxon>
        <taxon>Percoidei</taxon>
        <taxon>Percidae</taxon>
        <taxon>Luciopercinae</taxon>
        <taxon>Sander</taxon>
    </lineage>
</organism>
<dbReference type="SUPFAM" id="SSF47923">
    <property type="entry name" value="Ypt/Rab-GAP domain of gyp1p"/>
    <property type="match status" value="2"/>
</dbReference>
<accession>A0A8D0ACN3</accession>
<keyword evidence="3" id="KW-0597">Phosphoprotein</keyword>
<keyword evidence="4" id="KW-0539">Nucleus</keyword>
<sequence>MTTSAALSAAVSPTAFSKKFEVLFCGRVSVAHKKAPPALIDECIEKFSRLHGSGTSNKEGNGGGLVGGLRRVLAFQSNGLERSDNGNGAARSPTTGKHPVLFKRDPSFPCLQALDENGLSPEISHTNTTDSHTHSAGVQPTSLQENRTMLFTVGRSQIFLVSPDTKKVAIEKSFREISFCSQVDEIMLTLKQAFSVAALQQNAKTQSQQCDSCPIQQLHRLCERIEGRKLVEQNMSFFLIVFYVRVFQRARPKSDQEENELVMASLRNLYEERQRSHQHTLPGDRKQVTFGHLLCTHTVYTTVPALSSSPRSCLYVLHFLQRLSTVILQSSSPRKHNLHRGGRVCVGQVGGGGSGDSSIRVVLEERTKRSKEELRELWRKAILQQILLQRMERENQKLQASENDLQNKRLKLDYEEITPCLKDVTLVWEKMLGTPARAKVKFDTETIHAAVEQGVPRQHRGEIWKFLSEQYLLRQTVPSRPPANHTPYKELLKQLTSQQHAILIDLGRTFPTHPYFQAQLGAGQLSLYNLLKAYSLLDPEVGYCQGLSFIAGVLLLHMGEEDAFNMLKFLMYDVGLRKQYRPDMIILQIQMYQLSRLLHDYHRDLYSHLEQQEIGPSLYATPWFLTAFASHFPLGFVARVFDMLFLQGSEVIFKVALSLLGSHKPLILQHENLESIVDFIKTTLPNLGLVQMEKTINQVCQMDMSKQLQAYEVEYHVLQDELLDMPPTLNQQQRAAQLERTNQSLRQQNLDLLEELQVSHARVCSLESRVDALAQSEAQLREHVSALEEEKKQLFSTVTRLQDLLTSLGIHTTPDGHTL</sequence>
<evidence type="ECO:0000313" key="10">
    <source>
        <dbReference type="Ensembl" id="ENSSLUP00000052012.1"/>
    </source>
</evidence>
<dbReference type="PANTHER" id="PTHR47219:SF18">
    <property type="entry name" value="TBC1 DOMAIN FAMILY MEMBER 1 ISOFORM X1"/>
    <property type="match status" value="1"/>
</dbReference>